<organism evidence="2 3">
    <name type="scientific">Photobacterium swingsii</name>
    <dbReference type="NCBI Taxonomy" id="680026"/>
    <lineage>
        <taxon>Bacteria</taxon>
        <taxon>Pseudomonadati</taxon>
        <taxon>Pseudomonadota</taxon>
        <taxon>Gammaproteobacteria</taxon>
        <taxon>Vibrionales</taxon>
        <taxon>Vibrionaceae</taxon>
        <taxon>Photobacterium</taxon>
    </lineage>
</organism>
<dbReference type="Proteomes" id="UP000240481">
    <property type="component" value="Unassembled WGS sequence"/>
</dbReference>
<dbReference type="AlphaFoldDB" id="A0A0J8VC89"/>
<protein>
    <submittedName>
        <fullName evidence="2">Uncharacterized protein</fullName>
    </submittedName>
</protein>
<keyword evidence="3" id="KW-1185">Reference proteome</keyword>
<keyword evidence="1" id="KW-1133">Transmembrane helix</keyword>
<dbReference type="RefSeq" id="WP_048898261.1">
    <property type="nucleotide sequence ID" value="NZ_PYLZ01000008.1"/>
</dbReference>
<name>A0A0J8VC89_9GAMM</name>
<comment type="caution">
    <text evidence="2">The sequence shown here is derived from an EMBL/GenBank/DDBJ whole genome shotgun (WGS) entry which is preliminary data.</text>
</comment>
<gene>
    <name evidence="2" type="ORF">C9I94_14780</name>
</gene>
<sequence>MKVFHFGLNVRLFIIWSIKSIWKVKAIFNSHFKWFPIIITHIQLVDMALVLLCWGWVFAGIHILNTIYAFYCFLFKRGLIVPYVFLILAVILLGGCASKTESKWIYQTRKATQEEVSKAKIECDWDLKLDLAYRQILLSPSAKITPEINSIYKSMRRCMAIQGFISESIIEKNTNTMLAEVTKRNNESCPIIIDEYTKLDRIYSTDKQYIALYTLTGLNFDYIDKYEFFTKIKKALIENVCSNYINIAFMNNGVDFNYIYKDDNQNEVISIIIEKSDCVDESVL</sequence>
<dbReference type="EMBL" id="PYLZ01000008">
    <property type="protein sequence ID" value="PSW23391.1"/>
    <property type="molecule type" value="Genomic_DNA"/>
</dbReference>
<dbReference type="STRING" id="680026.AB733_07835"/>
<keyword evidence="1" id="KW-0472">Membrane</keyword>
<proteinExistence type="predicted"/>
<feature type="transmembrane region" description="Helical" evidence="1">
    <location>
        <begin position="79"/>
        <end position="97"/>
    </location>
</feature>
<evidence type="ECO:0000313" key="2">
    <source>
        <dbReference type="EMBL" id="PSW23391.1"/>
    </source>
</evidence>
<dbReference type="Gene3D" id="3.30.300.250">
    <property type="match status" value="1"/>
</dbReference>
<evidence type="ECO:0000256" key="1">
    <source>
        <dbReference type="SAM" id="Phobius"/>
    </source>
</evidence>
<keyword evidence="1" id="KW-0812">Transmembrane</keyword>
<accession>A0A0J8VC89</accession>
<reference evidence="2 3" key="1">
    <citation type="submission" date="2018-01" db="EMBL/GenBank/DDBJ databases">
        <title>Whole genome sequencing of Histamine producing bacteria.</title>
        <authorList>
            <person name="Butler K."/>
        </authorList>
    </citation>
    <scope>NUCLEOTIDE SEQUENCE [LARGE SCALE GENOMIC DNA]</scope>
    <source>
        <strain evidence="2 3">DSM 24669</strain>
    </source>
</reference>
<evidence type="ECO:0000313" key="3">
    <source>
        <dbReference type="Proteomes" id="UP000240481"/>
    </source>
</evidence>
<feature type="transmembrane region" description="Helical" evidence="1">
    <location>
        <begin position="34"/>
        <end position="59"/>
    </location>
</feature>